<proteinExistence type="predicted"/>
<evidence type="ECO:0000313" key="1">
    <source>
        <dbReference type="EMBL" id="MDP0589366.1"/>
    </source>
</evidence>
<dbReference type="EMBL" id="JASXSV010000013">
    <property type="protein sequence ID" value="MDP0589366.1"/>
    <property type="molecule type" value="Genomic_DNA"/>
</dbReference>
<organism evidence="1 2">
    <name type="scientific">Candidatus Endonucleibacter bathymodioli</name>
    <dbReference type="NCBI Taxonomy" id="539814"/>
    <lineage>
        <taxon>Bacteria</taxon>
        <taxon>Pseudomonadati</taxon>
        <taxon>Pseudomonadota</taxon>
        <taxon>Gammaproteobacteria</taxon>
        <taxon>Oceanospirillales</taxon>
        <taxon>Endozoicomonadaceae</taxon>
        <taxon>Candidatus Endonucleibacter</taxon>
    </lineage>
</organism>
<dbReference type="Proteomes" id="UP001178148">
    <property type="component" value="Unassembled WGS sequence"/>
</dbReference>
<reference evidence="1 2" key="1">
    <citation type="journal article" date="2023" name="bioRxiv">
        <title>An intranuclear bacterial parasite of deep-sea mussels expresses apoptosis inhibitors acquired from its host.</title>
        <authorList>
            <person name="Gonzalez Porras M.A."/>
            <person name="Assie A."/>
            <person name="Tietjen M."/>
            <person name="Violette M."/>
            <person name="Kleiner M."/>
            <person name="Gruber-Vodicka H."/>
            <person name="Dubilier N."/>
            <person name="Leisch N."/>
        </authorList>
    </citation>
    <scope>NUCLEOTIDE SEQUENCE [LARGE SCALE GENOMIC DNA]</scope>
    <source>
        <strain evidence="1">IAP13</strain>
    </source>
</reference>
<protein>
    <submittedName>
        <fullName evidence="1">Uncharacterized protein</fullName>
    </submittedName>
</protein>
<dbReference type="AlphaFoldDB" id="A0AA90SMY3"/>
<gene>
    <name evidence="1" type="ORF">QS748_09340</name>
</gene>
<accession>A0AA90SMY3</accession>
<evidence type="ECO:0000313" key="2">
    <source>
        <dbReference type="Proteomes" id="UP001178148"/>
    </source>
</evidence>
<comment type="caution">
    <text evidence="1">The sequence shown here is derived from an EMBL/GenBank/DDBJ whole genome shotgun (WGS) entry which is preliminary data.</text>
</comment>
<keyword evidence="2" id="KW-1185">Reference proteome</keyword>
<sequence length="277" mass="31647">MINEKMVVEGEEKDKILKEFKKGVVCGWENKPKMVCHCVTFNDRSTIDESANVAVKGLWEDNGCMDFPRRASDIDESRFVGDARGEIVKSLYESVGGEILKVIVELGKGGNAQSETMYGYKRLYLYDQDGEYKLLKEAIGKFGGRTKENTVAFVPVVDESKDIRYFMKSATEFNGVPILPPHLIAEAKNIGYNSFEFEKKFHKLLENDKRFERLLGVILPKKACEVLIYTDTISFTKEVGYHLDSMTPYKNTPKFEFGVWLNIRFVDATDVVYIYSD</sequence>
<name>A0AA90SMY3_9GAMM</name>